<keyword evidence="3" id="KW-1185">Reference proteome</keyword>
<dbReference type="STRING" id="5486.A0A367YR12"/>
<dbReference type="PANTHER" id="PTHR47932:SF44">
    <property type="entry name" value="MIOREX COMPLEX COMPONENT 1"/>
    <property type="match status" value="1"/>
</dbReference>
<proteinExistence type="predicted"/>
<organism evidence="2 3">
    <name type="scientific">Candida viswanathii</name>
    <dbReference type="NCBI Taxonomy" id="5486"/>
    <lineage>
        <taxon>Eukaryota</taxon>
        <taxon>Fungi</taxon>
        <taxon>Dikarya</taxon>
        <taxon>Ascomycota</taxon>
        <taxon>Saccharomycotina</taxon>
        <taxon>Pichiomycetes</taxon>
        <taxon>Debaryomycetaceae</taxon>
        <taxon>Candida/Lodderomyces clade</taxon>
        <taxon>Candida</taxon>
    </lineage>
</organism>
<protein>
    <recommendedName>
        <fullName evidence="4">Mitochondrial group I intron splicing factor CCM1</fullName>
    </recommendedName>
</protein>
<evidence type="ECO:0000313" key="3">
    <source>
        <dbReference type="Proteomes" id="UP000253472"/>
    </source>
</evidence>
<name>A0A367YR12_9ASCO</name>
<evidence type="ECO:0008006" key="4">
    <source>
        <dbReference type="Google" id="ProtNLM"/>
    </source>
</evidence>
<dbReference type="InterPro" id="IPR011990">
    <property type="entry name" value="TPR-like_helical_dom_sf"/>
</dbReference>
<dbReference type="AlphaFoldDB" id="A0A367YR12"/>
<dbReference type="PANTHER" id="PTHR47932">
    <property type="entry name" value="ATPASE EXPRESSION PROTEIN 3"/>
    <property type="match status" value="1"/>
</dbReference>
<evidence type="ECO:0000313" key="2">
    <source>
        <dbReference type="EMBL" id="RCK67452.1"/>
    </source>
</evidence>
<dbReference type="Proteomes" id="UP000253472">
    <property type="component" value="Unassembled WGS sequence"/>
</dbReference>
<evidence type="ECO:0000256" key="1">
    <source>
        <dbReference type="ARBA" id="ARBA00022737"/>
    </source>
</evidence>
<keyword evidence="1" id="KW-0677">Repeat</keyword>
<dbReference type="OrthoDB" id="185373at2759"/>
<accession>A0A367YR12</accession>
<comment type="caution">
    <text evidence="2">The sequence shown here is derived from an EMBL/GenBank/DDBJ whole genome shotgun (WGS) entry which is preliminary data.</text>
</comment>
<dbReference type="EMBL" id="QLNQ01000001">
    <property type="protein sequence ID" value="RCK67452.1"/>
    <property type="molecule type" value="Genomic_DNA"/>
</dbReference>
<sequence length="863" mass="100259">MLTRVLIPRSVLLYHPHYTVRTLSTTSVLTKSFFKKFTKPKTKPKSKYKHKKGDFIIEEPKVYQDRNIQKYYNDISNYLSSGSSSSLTDQFRTEFFTIRLTELLSNAEIDRDEVLEVLDLTIKNGFDKKVPVEVASLVFDKMYDEIVHKQPSFAGPVIEPLLANIEKLPNPILIKLVNFTQDSKTTKLSVILRTLQGRIDYKTFMGEYLADLDENKKLSLDVFEELVELETTEETIPYLSKYVESLFKENSPEVHCYQNFEYSLDRIQVIINDVIEKLEFNTMPVESLLTIFKLNWEILNANKSQVSSDNSDNILDYLQDKASQVKDVIFKQDLEDESLAEILLFASWKSGNKMSADQITEFVAKDDVKFLPMLRFQLEVYMIVHSNTPNVTEQIVAKVPEDADASQAYETAIQAMMTSNIAPTADIINELRSELATEKSVYAYKYLIDRAVELNDDKAALQIFNESVTELTQWAQYNNDPSVSKTLNDLIQCVVNNNPMKQAFPIFQTIKAQLQQQINIDTINAIVPKILEENLTGDVIELMTRELPKLDQELPLKFPIEKPFGYKYYQLYDTVHTYCITNTHDSTMVNNWYLYVHCYNYFFIPHERLLPTMKFFCEHQRWNGALRIFRSMLEMSKLHGEHNHKPPTKEMYLYLINEFGDKLYEEGFVEVYESMKMDISLPTQDKELLHAVMNGYCNLQEVSKVRDLFLTMSLQPKDNGGVDETSATIMIKAYTYNDLMYVEKFWNNLSTFGLVPDYNMFKQYLIAYSYHGLVDKSMEIADNIEEYDLDLTSDLLVSMHNFCYEVEGQKKLKLWAESEYPELWQEAVESGKLLEASGYKPNENFLIDGSNNDPKRLNEPIFK</sequence>
<gene>
    <name evidence="2" type="ORF">Cantr_02693</name>
</gene>
<dbReference type="Gene3D" id="1.25.40.10">
    <property type="entry name" value="Tetratricopeptide repeat domain"/>
    <property type="match status" value="1"/>
</dbReference>
<reference evidence="2 3" key="1">
    <citation type="submission" date="2018-06" db="EMBL/GenBank/DDBJ databases">
        <title>Whole genome sequencing of Candida tropicalis (genome annotated by CSBL at Korea University).</title>
        <authorList>
            <person name="Ahn J."/>
        </authorList>
    </citation>
    <scope>NUCLEOTIDE SEQUENCE [LARGE SCALE GENOMIC DNA]</scope>
    <source>
        <strain evidence="2 3">ATCC 20962</strain>
    </source>
</reference>